<dbReference type="GO" id="GO:0016020">
    <property type="term" value="C:membrane"/>
    <property type="evidence" value="ECO:0007669"/>
    <property type="project" value="UniProtKB-SubCell"/>
</dbReference>
<feature type="transmembrane region" description="Helical" evidence="6">
    <location>
        <begin position="191"/>
        <end position="212"/>
    </location>
</feature>
<dbReference type="PANTHER" id="PTHR12608:SF1">
    <property type="entry name" value="TRANSMEMBRANE PROTEIN 165"/>
    <property type="match status" value="1"/>
</dbReference>
<feature type="transmembrane region" description="Helical" evidence="6">
    <location>
        <begin position="37"/>
        <end position="59"/>
    </location>
</feature>
<dbReference type="PANTHER" id="PTHR12608">
    <property type="entry name" value="TRANSMEMBRANE PROTEIN HTP-1 RELATED"/>
    <property type="match status" value="1"/>
</dbReference>
<reference evidence="7 8" key="1">
    <citation type="submission" date="2015-12" db="EMBL/GenBank/DDBJ databases">
        <title>Draft genome sequence of the thermoanaerobe Thermotalea metallivorans, an isolate from the runoff channel of the Great Artesian Basin, Australia.</title>
        <authorList>
            <person name="Patel B.K."/>
        </authorList>
    </citation>
    <scope>NUCLEOTIDE SEQUENCE [LARGE SCALE GENOMIC DNA]</scope>
    <source>
        <strain evidence="7 8">B2-1</strain>
    </source>
</reference>
<dbReference type="Pfam" id="PF01169">
    <property type="entry name" value="GDT1"/>
    <property type="match status" value="2"/>
</dbReference>
<dbReference type="GO" id="GO:0046873">
    <property type="term" value="F:metal ion transmembrane transporter activity"/>
    <property type="evidence" value="ECO:0007669"/>
    <property type="project" value="InterPro"/>
</dbReference>
<evidence type="ECO:0000256" key="1">
    <source>
        <dbReference type="ARBA" id="ARBA00004141"/>
    </source>
</evidence>
<evidence type="ECO:0000313" key="7">
    <source>
        <dbReference type="EMBL" id="KXG75008.1"/>
    </source>
</evidence>
<proteinExistence type="inferred from homology"/>
<dbReference type="STRING" id="520762.AN619_19780"/>
<dbReference type="EMBL" id="LOEE01000042">
    <property type="protein sequence ID" value="KXG75008.1"/>
    <property type="molecule type" value="Genomic_DNA"/>
</dbReference>
<keyword evidence="3 6" id="KW-0812">Transmembrane</keyword>
<dbReference type="AlphaFoldDB" id="A0A140L383"/>
<comment type="caution">
    <text evidence="6">Lacks conserved residue(s) required for the propagation of feature annotation.</text>
</comment>
<evidence type="ECO:0000256" key="2">
    <source>
        <dbReference type="ARBA" id="ARBA00009190"/>
    </source>
</evidence>
<dbReference type="Proteomes" id="UP000070456">
    <property type="component" value="Unassembled WGS sequence"/>
</dbReference>
<comment type="subcellular location">
    <subcellularLocation>
        <location evidence="1 6">Membrane</location>
        <topology evidence="1 6">Multi-pass membrane protein</topology>
    </subcellularLocation>
</comment>
<dbReference type="RefSeq" id="WP_068556524.1">
    <property type="nucleotide sequence ID" value="NZ_LOEE01000042.1"/>
</dbReference>
<dbReference type="InterPro" id="IPR001727">
    <property type="entry name" value="GDT1-like"/>
</dbReference>
<evidence type="ECO:0000313" key="8">
    <source>
        <dbReference type="Proteomes" id="UP000070456"/>
    </source>
</evidence>
<evidence type="ECO:0000256" key="4">
    <source>
        <dbReference type="ARBA" id="ARBA00022989"/>
    </source>
</evidence>
<dbReference type="PATRIC" id="fig|520762.4.peg.2178"/>
<keyword evidence="4 6" id="KW-1133">Transmembrane helix</keyword>
<gene>
    <name evidence="7" type="ORF">AN619_19780</name>
</gene>
<sequence length="376" mass="41934">MFQEFIRSLFLIFMAEMGDKTQILAMAFATQFPVQKVLLGVLVGSLLNHGIAVVLGSYLSSIIPMNTIQMIAGISFVGFALWTLKSEKGEEEEEDVKGRFGPVLTVAMAFFIGELGDKTQLTAITLSVDANDPLFVLIGTVTGMILTSGLGIFVGSKIGDRVPEFTMKIASAFIFMFFGVTKLYATVPKTFINPSYLGIFSIIVGIVAYTILKPSLELRKRGELSAFREAALTLYEYTHRIKGAVNEICLGERYCGKCQGRNCIIGYAKALMDRIVENGKYGDVEVWKGFSESLKKNFEEGKVVESLSMTLVAIENYPDEDESQILHQVRQSLEMILFGNKLPFDGDMKKYFQRLKSKEPKIAQRIMKRVNMLKSM</sequence>
<accession>A0A140L383</accession>
<evidence type="ECO:0000256" key="6">
    <source>
        <dbReference type="RuleBase" id="RU365102"/>
    </source>
</evidence>
<keyword evidence="5 6" id="KW-0472">Membrane</keyword>
<feature type="transmembrane region" description="Helical" evidence="6">
    <location>
        <begin position="133"/>
        <end position="153"/>
    </location>
</feature>
<protein>
    <recommendedName>
        <fullName evidence="6">GDT1 family protein</fullName>
    </recommendedName>
</protein>
<dbReference type="OrthoDB" id="9801356at2"/>
<feature type="transmembrane region" description="Helical" evidence="6">
    <location>
        <begin position="165"/>
        <end position="185"/>
    </location>
</feature>
<name>A0A140L383_9FIRM</name>
<keyword evidence="8" id="KW-1185">Reference proteome</keyword>
<organism evidence="7 8">
    <name type="scientific">Thermotalea metallivorans</name>
    <dbReference type="NCBI Taxonomy" id="520762"/>
    <lineage>
        <taxon>Bacteria</taxon>
        <taxon>Bacillati</taxon>
        <taxon>Bacillota</taxon>
        <taxon>Clostridia</taxon>
        <taxon>Peptostreptococcales</taxon>
        <taxon>Thermotaleaceae</taxon>
        <taxon>Thermotalea</taxon>
    </lineage>
</organism>
<comment type="caution">
    <text evidence="7">The sequence shown here is derived from an EMBL/GenBank/DDBJ whole genome shotgun (WGS) entry which is preliminary data.</text>
</comment>
<evidence type="ECO:0000256" key="5">
    <source>
        <dbReference type="ARBA" id="ARBA00023136"/>
    </source>
</evidence>
<evidence type="ECO:0000256" key="3">
    <source>
        <dbReference type="ARBA" id="ARBA00022692"/>
    </source>
</evidence>
<comment type="similarity">
    <text evidence="2 6">Belongs to the GDT1 family.</text>
</comment>